<dbReference type="InterPro" id="IPR011990">
    <property type="entry name" value="TPR-like_helical_dom_sf"/>
</dbReference>
<evidence type="ECO:0000256" key="2">
    <source>
        <dbReference type="ARBA" id="ARBA00022803"/>
    </source>
</evidence>
<reference evidence="5 6" key="1">
    <citation type="journal article" date="2010" name="Nat. Biotechnol.">
        <title>Genome sequence of the model mushroom Schizophyllum commune.</title>
        <authorList>
            <person name="Ohm R.A."/>
            <person name="de Jong J.F."/>
            <person name="Lugones L.G."/>
            <person name="Aerts A."/>
            <person name="Kothe E."/>
            <person name="Stajich J.E."/>
            <person name="de Vries R.P."/>
            <person name="Record E."/>
            <person name="Levasseur A."/>
            <person name="Baker S.E."/>
            <person name="Bartholomew K.A."/>
            <person name="Coutinho P.M."/>
            <person name="Erdmann S."/>
            <person name="Fowler T.J."/>
            <person name="Gathman A.C."/>
            <person name="Lombard V."/>
            <person name="Henrissat B."/>
            <person name="Knabe N."/>
            <person name="Kuees U."/>
            <person name="Lilly W.W."/>
            <person name="Lindquist E."/>
            <person name="Lucas S."/>
            <person name="Magnuson J.K."/>
            <person name="Piumi F."/>
            <person name="Raudaskoski M."/>
            <person name="Salamov A."/>
            <person name="Schmutz J."/>
            <person name="Schwarze F.W.M.R."/>
            <person name="vanKuyk P.A."/>
            <person name="Horton J.S."/>
            <person name="Grigoriev I.V."/>
            <person name="Woesten H.A.B."/>
        </authorList>
    </citation>
    <scope>NUCLEOTIDE SEQUENCE [LARGE SCALE GENOMIC DNA]</scope>
    <source>
        <strain evidence="6">H4-8 / FGSC 9210</strain>
    </source>
</reference>
<feature type="region of interest" description="Disordered" evidence="4">
    <location>
        <begin position="308"/>
        <end position="328"/>
    </location>
</feature>
<sequence>MSSSNLEIEKCLVSGRWDDSIPRDDPFSAIANAVVEGRFKDVFSASIIGDLINATPPSNSSLDALLKPSSSAPTASSTVDKSDLLRLCLGAASLHAFVQANWTGPDLDFAPGDLCSIPPDELNRRALQELAYGGEPAYHLAAHPFLLRLAQLSFSSVSNALPTRAWWRLRTTLIHAQLLDEPAPPSEDLNPALEKLAGVLKDSPELLGWLRVEEGQLQQALGQEKAARECFERAAEATGLVYELSGALGKRTKFQQNEVSQLVLLAESKLKVEDGKEGEEMALAKNETKKDLPDNLALNDDTLLEQTEYSSSRADPRTGSKLAHLSPESQPALHPVDQCIVLGLCVAHLKAAPSHSLAPFANSAGVEPPSGSSITIEEAKPYVARVITHPRNWSVHTAALLLRSRLEASRTRTVERATLQLQALIDQMHAEDAIKDASNAVRLRYAYALPLPSRWALEREVGLRYLSLGVVRSALEIFERLELWEEVVQCHVSLEKHSVATAIVRDLLDGRKGDSGEIDAARRAKLYCILGDLAVATQPADVPAARAAYEQALHLVGDRSSRALRSLGYLAAALAGFREATAHLRGAVAINPLVGKAWFILGCAYLRIEDWLGAREAFSACVRIDDTDPESWANLAAVYLRLRELPPPAEDEGEARKPLPSYPLLAFQALKQALRNAHSNWKIWANYMVVSVEVGELSEAARALARVADETSGQEIDPDVLDRLVGAAVKEVETGKEKEAEGQGQEDEHATGDKSRVSVLTRTVRSLFDNSLLPRLGGCSLSTAARVHRAHARFCAAEARWLEAAEADGTATSSDGSTATPTSAEKWADARAAWLEAFRCVRDNPDVSFAERVAALEEIVDVLRNVGGDKWKLQARSLVRAFIGRERDEHEGEEGWERVEALAEELKGGARVEE</sequence>
<gene>
    <name evidence="5" type="ORF">SCHCODRAFT_62875</name>
</gene>
<dbReference type="Gene3D" id="1.25.40.10">
    <property type="entry name" value="Tetratricopeptide repeat domain"/>
    <property type="match status" value="1"/>
</dbReference>
<dbReference type="FunCoup" id="D8PN01">
    <property type="interactions" value="876"/>
</dbReference>
<dbReference type="VEuPathDB" id="FungiDB:SCHCODRAFT_02620864"/>
<dbReference type="SUPFAM" id="SSF48452">
    <property type="entry name" value="TPR-like"/>
    <property type="match status" value="1"/>
</dbReference>
<dbReference type="PANTHER" id="PTHR16193">
    <property type="entry name" value="TETRATRICOPEPTIDE REPEAT PROTEIN 27"/>
    <property type="match status" value="1"/>
</dbReference>
<evidence type="ECO:0000313" key="6">
    <source>
        <dbReference type="Proteomes" id="UP000007431"/>
    </source>
</evidence>
<evidence type="ECO:0000256" key="3">
    <source>
        <dbReference type="PROSITE-ProRule" id="PRU00339"/>
    </source>
</evidence>
<dbReference type="HOGENOM" id="CLU_004905_0_1_1"/>
<dbReference type="Proteomes" id="UP000007431">
    <property type="component" value="Unassembled WGS sequence"/>
</dbReference>
<name>D8PN01_SCHCM</name>
<dbReference type="OMA" id="NNRYARA"/>
<keyword evidence="1" id="KW-0677">Repeat</keyword>
<dbReference type="STRING" id="578458.D8PN01"/>
<evidence type="ECO:0000256" key="4">
    <source>
        <dbReference type="SAM" id="MobiDB-lite"/>
    </source>
</evidence>
<keyword evidence="2 3" id="KW-0802">TPR repeat</keyword>
<dbReference type="eggNOG" id="KOG1128">
    <property type="taxonomic scope" value="Eukaryota"/>
</dbReference>
<feature type="repeat" description="TPR" evidence="3">
    <location>
        <begin position="595"/>
        <end position="628"/>
    </location>
</feature>
<dbReference type="PANTHER" id="PTHR16193:SF0">
    <property type="entry name" value="TETRATRICOPEPTIDE REPEAT PROTEIN 27"/>
    <property type="match status" value="1"/>
</dbReference>
<dbReference type="AlphaFoldDB" id="D8PN01"/>
<dbReference type="InParanoid" id="D8PN01"/>
<evidence type="ECO:0000256" key="1">
    <source>
        <dbReference type="ARBA" id="ARBA00022737"/>
    </source>
</evidence>
<dbReference type="InterPro" id="IPR019734">
    <property type="entry name" value="TPR_rpt"/>
</dbReference>
<dbReference type="EMBL" id="GL377302">
    <property type="protein sequence ID" value="EFJ01494.1"/>
    <property type="molecule type" value="Genomic_DNA"/>
</dbReference>
<proteinExistence type="predicted"/>
<protein>
    <submittedName>
        <fullName evidence="5">Uncharacterized protein</fullName>
    </submittedName>
</protein>
<dbReference type="InterPro" id="IPR044244">
    <property type="entry name" value="TTC27/Emw1"/>
</dbReference>
<dbReference type="PROSITE" id="PS50005">
    <property type="entry name" value="TPR"/>
    <property type="match status" value="1"/>
</dbReference>
<organism evidence="6">
    <name type="scientific">Schizophyllum commune (strain H4-8 / FGSC 9210)</name>
    <name type="common">Split gill fungus</name>
    <dbReference type="NCBI Taxonomy" id="578458"/>
    <lineage>
        <taxon>Eukaryota</taxon>
        <taxon>Fungi</taxon>
        <taxon>Dikarya</taxon>
        <taxon>Basidiomycota</taxon>
        <taxon>Agaricomycotina</taxon>
        <taxon>Agaricomycetes</taxon>
        <taxon>Agaricomycetidae</taxon>
        <taxon>Agaricales</taxon>
        <taxon>Schizophyllaceae</taxon>
        <taxon>Schizophyllum</taxon>
    </lineage>
</organism>
<accession>D8PN01</accession>
<keyword evidence="6" id="KW-1185">Reference proteome</keyword>
<feature type="region of interest" description="Disordered" evidence="4">
    <location>
        <begin position="732"/>
        <end position="756"/>
    </location>
</feature>
<evidence type="ECO:0000313" key="5">
    <source>
        <dbReference type="EMBL" id="EFJ01494.1"/>
    </source>
</evidence>